<keyword evidence="3" id="KW-1185">Reference proteome</keyword>
<protein>
    <submittedName>
        <fullName evidence="2">Uncharacterized protein</fullName>
    </submittedName>
</protein>
<comment type="caution">
    <text evidence="2">The sequence shown here is derived from an EMBL/GenBank/DDBJ whole genome shotgun (WGS) entry which is preliminary data.</text>
</comment>
<dbReference type="Proteomes" id="UP000654075">
    <property type="component" value="Unassembled WGS sequence"/>
</dbReference>
<accession>A0A813FBX2</accession>
<feature type="region of interest" description="Disordered" evidence="1">
    <location>
        <begin position="155"/>
        <end position="198"/>
    </location>
</feature>
<dbReference type="AlphaFoldDB" id="A0A813FBX2"/>
<feature type="compositionally biased region" description="Polar residues" evidence="1">
    <location>
        <begin position="1"/>
        <end position="10"/>
    </location>
</feature>
<feature type="region of interest" description="Disordered" evidence="1">
    <location>
        <begin position="1"/>
        <end position="27"/>
    </location>
</feature>
<gene>
    <name evidence="2" type="ORF">PGLA1383_LOCUS27162</name>
</gene>
<evidence type="ECO:0000313" key="3">
    <source>
        <dbReference type="Proteomes" id="UP000654075"/>
    </source>
</evidence>
<dbReference type="EMBL" id="CAJNNV010024285">
    <property type="protein sequence ID" value="CAE8609335.1"/>
    <property type="molecule type" value="Genomic_DNA"/>
</dbReference>
<organism evidence="2 3">
    <name type="scientific">Polarella glacialis</name>
    <name type="common">Dinoflagellate</name>
    <dbReference type="NCBI Taxonomy" id="89957"/>
    <lineage>
        <taxon>Eukaryota</taxon>
        <taxon>Sar</taxon>
        <taxon>Alveolata</taxon>
        <taxon>Dinophyceae</taxon>
        <taxon>Suessiales</taxon>
        <taxon>Suessiaceae</taxon>
        <taxon>Polarella</taxon>
    </lineage>
</organism>
<name>A0A813FBX2_POLGL</name>
<dbReference type="InterPro" id="IPR012340">
    <property type="entry name" value="NA-bd_OB-fold"/>
</dbReference>
<reference evidence="2" key="1">
    <citation type="submission" date="2021-02" db="EMBL/GenBank/DDBJ databases">
        <authorList>
            <person name="Dougan E. K."/>
            <person name="Rhodes N."/>
            <person name="Thang M."/>
            <person name="Chan C."/>
        </authorList>
    </citation>
    <scope>NUCLEOTIDE SEQUENCE</scope>
</reference>
<evidence type="ECO:0000313" key="2">
    <source>
        <dbReference type="EMBL" id="CAE8609335.1"/>
    </source>
</evidence>
<dbReference type="OrthoDB" id="447938at2759"/>
<evidence type="ECO:0000256" key="1">
    <source>
        <dbReference type="SAM" id="MobiDB-lite"/>
    </source>
</evidence>
<proteinExistence type="predicted"/>
<feature type="compositionally biased region" description="Basic and acidic residues" evidence="1">
    <location>
        <begin position="172"/>
        <end position="187"/>
    </location>
</feature>
<sequence length="231" mass="24563">MPTGTVSNWNLPKPGRRNSEGFGFVKVDDDRSSDKGELFLYADAIKDPKLRSEAKLFGLKNRQRIKFDIEEPLSARKSRLAINVMPLREEEDPARTGVGTEEGAAAAAAAAAALPKGGETAALLPETAALLLETAAHLLETAALRLETAARLLRETARTTAADPPRGGGTTDARRREEPRPPPHGETAETGARHLPLVEERALHAETAQIAGEVVLAVSPVKEDASCAGPV</sequence>
<dbReference type="Gene3D" id="2.40.50.140">
    <property type="entry name" value="Nucleic acid-binding proteins"/>
    <property type="match status" value="1"/>
</dbReference>